<protein>
    <submittedName>
        <fullName evidence="2">Uncharacterized protein</fullName>
    </submittedName>
</protein>
<reference evidence="2" key="1">
    <citation type="submission" date="2023-03" db="EMBL/GenBank/DDBJ databases">
        <title>Massive genome expansion in bonnet fungi (Mycena s.s.) driven by repeated elements and novel gene families across ecological guilds.</title>
        <authorList>
            <consortium name="Lawrence Berkeley National Laboratory"/>
            <person name="Harder C.B."/>
            <person name="Miyauchi S."/>
            <person name="Viragh M."/>
            <person name="Kuo A."/>
            <person name="Thoen E."/>
            <person name="Andreopoulos B."/>
            <person name="Lu D."/>
            <person name="Skrede I."/>
            <person name="Drula E."/>
            <person name="Henrissat B."/>
            <person name="Morin E."/>
            <person name="Kohler A."/>
            <person name="Barry K."/>
            <person name="LaButti K."/>
            <person name="Morin E."/>
            <person name="Salamov A."/>
            <person name="Lipzen A."/>
            <person name="Mereny Z."/>
            <person name="Hegedus B."/>
            <person name="Baldrian P."/>
            <person name="Stursova M."/>
            <person name="Weitz H."/>
            <person name="Taylor A."/>
            <person name="Grigoriev I.V."/>
            <person name="Nagy L.G."/>
            <person name="Martin F."/>
            <person name="Kauserud H."/>
        </authorList>
    </citation>
    <scope>NUCLEOTIDE SEQUENCE</scope>
    <source>
        <strain evidence="2">CBHHK182m</strain>
    </source>
</reference>
<proteinExistence type="predicted"/>
<name>A0AAD7H0J4_9AGAR</name>
<gene>
    <name evidence="2" type="ORF">B0H16DRAFT_1822146</name>
</gene>
<sequence length="844" mass="92218">MTNPRPPFAPGQDRMRVSMEGLVVSPPSTLVPNLAAGVLSVVALLLLLRWYFSSLITQSWAGRDHAEALVLPQDAEVIDLVPGEVQENPAEAAPPDEEHRGRRVPPLQPHGVPQDVVPVLLARDPARLLYIIPARRRLHRALPPPPVQLDVPQDDPLPVVPARDPAQVVVLLPARHRIHRAQPVPQEEPVPIVPARAPAQVVDLFPARRRIHRAQPVPQEEPIPIVPAQAPAQVVDLLPARCRIHRAQPVPQEDPVPIVPTRDPAQVVDLLRARRRIHRTQPVPQGDPVPIVPARDPAQVVVLLPARHRIHRAQPVPQEEPVPIVPARAPAQVVDLLPPPALLQLDDKDDVLAKGEDTVAADPRDDLQSTAEKAVPSPATTPTAVPRDRSSYQVIPPSVFNAWIDEDLHAGAGVKKEGIKEQGGTVNVEGELGNSEEGQERVPIPPPCAVPRHDRLSAKPSTRLSRKALLQRPYLVLRGRERCIRVYLPRCTASFTRAPGVGVGVVFCAPPAVESVQRLRRADESQRVKIPVGHWFAKEELPFTPHRRPTPRNANPTSKGRTLRVLTSPPPSPTPSCRHPRGPHVPSSPAPLSPPARHDRPLQYPTSSYPPIRSPPTVSELRRQANTLLPPPPPPPRHPLMTLEELGDPRPRESERTRLDTEYALASSSAHARVDADLAFIGRDRDGVQRVPTDAEFSIALHRARRRNAIVHGEDAGTVSRGMGSVGGRMRVEVQVQAGDSRRAGTAGASSFMDMGREMDNVGRTSLEVPSAPVHPQSSSLPWTREDVGERQLRLYGRPSELGGPLAGERSFVEKHRVCPAHAFKRTRGGETGVGEGNAGDARE</sequence>
<dbReference type="EMBL" id="JARKIB010000424">
    <property type="protein sequence ID" value="KAJ7709232.1"/>
    <property type="molecule type" value="Genomic_DNA"/>
</dbReference>
<dbReference type="AlphaFoldDB" id="A0AAD7H0J4"/>
<evidence type="ECO:0000313" key="3">
    <source>
        <dbReference type="Proteomes" id="UP001215598"/>
    </source>
</evidence>
<feature type="compositionally biased region" description="Basic and acidic residues" evidence="1">
    <location>
        <begin position="358"/>
        <end position="367"/>
    </location>
</feature>
<comment type="caution">
    <text evidence="2">The sequence shown here is derived from an EMBL/GenBank/DDBJ whole genome shotgun (WGS) entry which is preliminary data.</text>
</comment>
<accession>A0AAD7H0J4</accession>
<feature type="region of interest" description="Disordered" evidence="1">
    <location>
        <begin position="431"/>
        <end position="462"/>
    </location>
</feature>
<evidence type="ECO:0000256" key="1">
    <source>
        <dbReference type="SAM" id="MobiDB-lite"/>
    </source>
</evidence>
<feature type="compositionally biased region" description="Basic and acidic residues" evidence="1">
    <location>
        <begin position="647"/>
        <end position="656"/>
    </location>
</feature>
<feature type="region of interest" description="Disordered" evidence="1">
    <location>
        <begin position="87"/>
        <end position="110"/>
    </location>
</feature>
<keyword evidence="3" id="KW-1185">Reference proteome</keyword>
<organism evidence="2 3">
    <name type="scientific">Mycena metata</name>
    <dbReference type="NCBI Taxonomy" id="1033252"/>
    <lineage>
        <taxon>Eukaryota</taxon>
        <taxon>Fungi</taxon>
        <taxon>Dikarya</taxon>
        <taxon>Basidiomycota</taxon>
        <taxon>Agaricomycotina</taxon>
        <taxon>Agaricomycetes</taxon>
        <taxon>Agaricomycetidae</taxon>
        <taxon>Agaricales</taxon>
        <taxon>Marasmiineae</taxon>
        <taxon>Mycenaceae</taxon>
        <taxon>Mycena</taxon>
    </lineage>
</organism>
<feature type="region of interest" description="Disordered" evidence="1">
    <location>
        <begin position="541"/>
        <end position="656"/>
    </location>
</feature>
<feature type="compositionally biased region" description="Low complexity" evidence="1">
    <location>
        <begin position="374"/>
        <end position="385"/>
    </location>
</feature>
<dbReference type="Proteomes" id="UP001215598">
    <property type="component" value="Unassembled WGS sequence"/>
</dbReference>
<feature type="region of interest" description="Disordered" evidence="1">
    <location>
        <begin position="358"/>
        <end position="389"/>
    </location>
</feature>
<evidence type="ECO:0000313" key="2">
    <source>
        <dbReference type="EMBL" id="KAJ7709232.1"/>
    </source>
</evidence>
<feature type="compositionally biased region" description="Pro residues" evidence="1">
    <location>
        <begin position="629"/>
        <end position="638"/>
    </location>
</feature>